<dbReference type="EMBL" id="BK014725">
    <property type="protein sequence ID" value="DAD55471.1"/>
    <property type="molecule type" value="Genomic_DNA"/>
</dbReference>
<accession>A0A8D9PE21</accession>
<protein>
    <submittedName>
        <fullName evidence="1">Uncharacterized protein</fullName>
    </submittedName>
</protein>
<organism evidence="1">
    <name type="scientific">Myoviridae sp. ctjz83</name>
    <dbReference type="NCBI Taxonomy" id="2826083"/>
    <lineage>
        <taxon>Viruses</taxon>
        <taxon>Duplodnaviria</taxon>
        <taxon>Heunggongvirae</taxon>
        <taxon>Uroviricota</taxon>
        <taxon>Caudoviricetes</taxon>
    </lineage>
</organism>
<sequence length="285" mass="31886">MNKNDAINGALRWIDEATVNGAAASNGFIADYKDRMEHLLDGAVAMVESQFPLIESISIVQNMPRCMEGSHFEAKTVYPGDTYEFTNSDAKAYTLEICGVLTATIDGARQQITAPEFQRLSGIFNGIIKLESQYPFQVRNAAFYAFPLVEIPEHIAWVPYELPQQMNGMVKILFSGDGVTFRDFSDYRRLDEYHIAIPYHYSGQFDIQYKHRHATLAGAPGATEIEVEPKAVPLIPLRLAIDATSGIDETLALNQFLTGRFAEMVGAMTDEDIEKHQVIETVFMM</sequence>
<reference evidence="1" key="1">
    <citation type="journal article" date="2021" name="Proc. Natl. Acad. Sci. U.S.A.">
        <title>A Catalog of Tens of Thousands of Viruses from Human Metagenomes Reveals Hidden Associations with Chronic Diseases.</title>
        <authorList>
            <person name="Tisza M.J."/>
            <person name="Buck C.B."/>
        </authorList>
    </citation>
    <scope>NUCLEOTIDE SEQUENCE</scope>
    <source>
        <strain evidence="1">Ctjz83</strain>
    </source>
</reference>
<name>A0A8D9PE21_9CAUD</name>
<evidence type="ECO:0000313" key="1">
    <source>
        <dbReference type="EMBL" id="DAD55471.1"/>
    </source>
</evidence>
<proteinExistence type="predicted"/>